<dbReference type="PANTHER" id="PTHR46766:SF1">
    <property type="entry name" value="GLUTAMINE-RICH PROTEIN 2"/>
    <property type="match status" value="1"/>
</dbReference>
<evidence type="ECO:0000259" key="4">
    <source>
        <dbReference type="Pfam" id="PF09851"/>
    </source>
</evidence>
<feature type="compositionally biased region" description="Basic and acidic residues" evidence="2">
    <location>
        <begin position="389"/>
        <end position="401"/>
    </location>
</feature>
<feature type="domain" description="PPE family C-terminal" evidence="5">
    <location>
        <begin position="313"/>
        <end position="399"/>
    </location>
</feature>
<evidence type="ECO:0000259" key="5">
    <source>
        <dbReference type="Pfam" id="PF12484"/>
    </source>
</evidence>
<dbReference type="PANTHER" id="PTHR46766">
    <property type="entry name" value="GLUTAMINE-RICH PROTEIN 2"/>
    <property type="match status" value="1"/>
</dbReference>
<sequence length="466" mass="46143">MDFALLPPEVNSALMYAGPGAGSLVAAATAWNEIATELYAAASSYQSVIAALTAGPWIGPASASMAAAAAPYLTWLRITAIQAEHTADQATAAAVAYETAFAATVPPPVVAANRSLLMTLVATNFFGQNTPLIALTETQYADMWAQDTAAMLSYAGASSAATTLVPFSEPSSSTDSSGLPAQAAAVSQASGTAAGQAQSAVTSAQQALSAIPNALSGLAAPAAAVDGTSLLDALDFFGDISGIFVDPGIGTAGLTVDGVLAGVALPYDINGYFVGVHTDDIVSGWAGLEPWPGTGSAPATSFPVVTTVGAPVSASLGEARAIGALTVPQGWTTAAPAVRLTALTMPAASVGAAAEAGSAGALFSQMALAGMAGRAMAGTAGTGGGAGPRVRERAGVAKRGTETSATATAEATDETQKTEGTAPPPVLSGGPITSIAAELRELASLRDAGILTEEEFSEQKQRLLPR</sequence>
<dbReference type="OrthoDB" id="4760887at2"/>
<dbReference type="Proteomes" id="UP000093928">
    <property type="component" value="Unassembled WGS sequence"/>
</dbReference>
<organism evidence="6 7">
    <name type="scientific">Mycobacterium asiaticum</name>
    <dbReference type="NCBI Taxonomy" id="1790"/>
    <lineage>
        <taxon>Bacteria</taxon>
        <taxon>Bacillati</taxon>
        <taxon>Actinomycetota</taxon>
        <taxon>Actinomycetes</taxon>
        <taxon>Mycobacteriales</taxon>
        <taxon>Mycobacteriaceae</taxon>
        <taxon>Mycobacterium</taxon>
    </lineage>
</organism>
<accession>A0A1A3NUL0</accession>
<dbReference type="AlphaFoldDB" id="A0A1A3NUL0"/>
<dbReference type="Pfam" id="PF09851">
    <property type="entry name" value="SHOCT"/>
    <property type="match status" value="1"/>
</dbReference>
<dbReference type="SUPFAM" id="SSF140459">
    <property type="entry name" value="PE/PPE dimer-like"/>
    <property type="match status" value="1"/>
</dbReference>
<feature type="domain" description="PPE" evidence="3">
    <location>
        <begin position="2"/>
        <end position="164"/>
    </location>
</feature>
<evidence type="ECO:0000256" key="1">
    <source>
        <dbReference type="ARBA" id="ARBA00010652"/>
    </source>
</evidence>
<evidence type="ECO:0000313" key="7">
    <source>
        <dbReference type="Proteomes" id="UP000093928"/>
    </source>
</evidence>
<dbReference type="GO" id="GO:0052572">
    <property type="term" value="P:response to host immune response"/>
    <property type="evidence" value="ECO:0007669"/>
    <property type="project" value="TreeGrafter"/>
</dbReference>
<dbReference type="InterPro" id="IPR000030">
    <property type="entry name" value="PPE_dom"/>
</dbReference>
<feature type="region of interest" description="Disordered" evidence="2">
    <location>
        <begin position="378"/>
        <end position="431"/>
    </location>
</feature>
<dbReference type="Pfam" id="PF00823">
    <property type="entry name" value="PPE"/>
    <property type="match status" value="1"/>
</dbReference>
<reference evidence="6 7" key="1">
    <citation type="submission" date="2016-06" db="EMBL/GenBank/DDBJ databases">
        <authorList>
            <person name="Kjaerup R.B."/>
            <person name="Dalgaard T.S."/>
            <person name="Juul-Madsen H.R."/>
        </authorList>
    </citation>
    <scope>NUCLEOTIDE SEQUENCE [LARGE SCALE GENOMIC DNA]</scope>
    <source>
        <strain evidence="6 7">1165133.8</strain>
    </source>
</reference>
<dbReference type="EMBL" id="LZLS01000163">
    <property type="protein sequence ID" value="OBK24017.1"/>
    <property type="molecule type" value="Genomic_DNA"/>
</dbReference>
<evidence type="ECO:0008006" key="8">
    <source>
        <dbReference type="Google" id="ProtNLM"/>
    </source>
</evidence>
<dbReference type="Pfam" id="PF12484">
    <property type="entry name" value="PPE-SVP"/>
    <property type="match status" value="1"/>
</dbReference>
<dbReference type="RefSeq" id="WP_065145362.1">
    <property type="nucleotide sequence ID" value="NZ_LZLS01000163.1"/>
</dbReference>
<dbReference type="InterPro" id="IPR022171">
    <property type="entry name" value="PPE_C"/>
</dbReference>
<feature type="domain" description="SHOCT" evidence="4">
    <location>
        <begin position="437"/>
        <end position="464"/>
    </location>
</feature>
<dbReference type="Gene3D" id="1.20.1260.20">
    <property type="entry name" value="PPE superfamily"/>
    <property type="match status" value="1"/>
</dbReference>
<proteinExistence type="inferred from homology"/>
<dbReference type="InterPro" id="IPR038332">
    <property type="entry name" value="PPE_sf"/>
</dbReference>
<evidence type="ECO:0000313" key="6">
    <source>
        <dbReference type="EMBL" id="OBK24017.1"/>
    </source>
</evidence>
<name>A0A1A3NUL0_MYCAS</name>
<evidence type="ECO:0000259" key="3">
    <source>
        <dbReference type="Pfam" id="PF00823"/>
    </source>
</evidence>
<dbReference type="InterPro" id="IPR018649">
    <property type="entry name" value="SHOCT"/>
</dbReference>
<protein>
    <recommendedName>
        <fullName evidence="8">PPE family domain-containing protein</fullName>
    </recommendedName>
</protein>
<comment type="similarity">
    <text evidence="1">Belongs to the mycobacterial PPE family.</text>
</comment>
<comment type="caution">
    <text evidence="6">The sequence shown here is derived from an EMBL/GenBank/DDBJ whole genome shotgun (WGS) entry which is preliminary data.</text>
</comment>
<dbReference type="FunFam" id="1.20.1260.20:FF:000001">
    <property type="entry name" value="PPE family protein PPE41"/>
    <property type="match status" value="1"/>
</dbReference>
<gene>
    <name evidence="6" type="ORF">A5634_04445</name>
</gene>
<evidence type="ECO:0000256" key="2">
    <source>
        <dbReference type="SAM" id="MobiDB-lite"/>
    </source>
</evidence>